<keyword evidence="1" id="KW-0479">Metal-binding</keyword>
<dbReference type="Pfam" id="PF15926">
    <property type="entry name" value="RNF220"/>
    <property type="match status" value="1"/>
</dbReference>
<evidence type="ECO:0000256" key="2">
    <source>
        <dbReference type="SAM" id="MobiDB-lite"/>
    </source>
</evidence>
<evidence type="ECO:0000313" key="5">
    <source>
        <dbReference type="Proteomes" id="UP000759537"/>
    </source>
</evidence>
<comment type="caution">
    <text evidence="4">The sequence shown here is derived from an EMBL/GenBank/DDBJ whole genome shotgun (WGS) entry which is preliminary data.</text>
</comment>
<protein>
    <recommendedName>
        <fullName evidence="3">RING-type domain-containing protein</fullName>
    </recommendedName>
</protein>
<dbReference type="InterPro" id="IPR001841">
    <property type="entry name" value="Znf_RING"/>
</dbReference>
<dbReference type="GO" id="GO:0061630">
    <property type="term" value="F:ubiquitin protein ligase activity"/>
    <property type="evidence" value="ECO:0007669"/>
    <property type="project" value="TreeGrafter"/>
</dbReference>
<proteinExistence type="predicted"/>
<feature type="domain" description="RING-type" evidence="3">
    <location>
        <begin position="349"/>
        <end position="388"/>
    </location>
</feature>
<accession>A0A9P5JY50</accession>
<reference evidence="4" key="1">
    <citation type="submission" date="2019-10" db="EMBL/GenBank/DDBJ databases">
        <authorList>
            <consortium name="DOE Joint Genome Institute"/>
            <person name="Kuo A."/>
            <person name="Miyauchi S."/>
            <person name="Kiss E."/>
            <person name="Drula E."/>
            <person name="Kohler A."/>
            <person name="Sanchez-Garcia M."/>
            <person name="Andreopoulos B."/>
            <person name="Barry K.W."/>
            <person name="Bonito G."/>
            <person name="Buee M."/>
            <person name="Carver A."/>
            <person name="Chen C."/>
            <person name="Cichocki N."/>
            <person name="Clum A."/>
            <person name="Culley D."/>
            <person name="Crous P.W."/>
            <person name="Fauchery L."/>
            <person name="Girlanda M."/>
            <person name="Hayes R."/>
            <person name="Keri Z."/>
            <person name="LaButti K."/>
            <person name="Lipzen A."/>
            <person name="Lombard V."/>
            <person name="Magnuson J."/>
            <person name="Maillard F."/>
            <person name="Morin E."/>
            <person name="Murat C."/>
            <person name="Nolan M."/>
            <person name="Ohm R."/>
            <person name="Pangilinan J."/>
            <person name="Pereira M."/>
            <person name="Perotto S."/>
            <person name="Peter M."/>
            <person name="Riley R."/>
            <person name="Sitrit Y."/>
            <person name="Stielow B."/>
            <person name="Szollosi G."/>
            <person name="Zifcakova L."/>
            <person name="Stursova M."/>
            <person name="Spatafora J.W."/>
            <person name="Tedersoo L."/>
            <person name="Vaario L.-M."/>
            <person name="Yamada A."/>
            <person name="Yan M."/>
            <person name="Wang P."/>
            <person name="Xu J."/>
            <person name="Bruns T."/>
            <person name="Baldrian P."/>
            <person name="Vilgalys R."/>
            <person name="Henrissat B."/>
            <person name="Grigoriev I.V."/>
            <person name="Hibbett D."/>
            <person name="Nagy L.G."/>
            <person name="Martin F.M."/>
        </authorList>
    </citation>
    <scope>NUCLEOTIDE SEQUENCE</scope>
    <source>
        <strain evidence="4">Prilba</strain>
    </source>
</reference>
<dbReference type="OrthoDB" id="6270329at2759"/>
<keyword evidence="1" id="KW-0862">Zinc</keyword>
<dbReference type="InterPro" id="IPR052443">
    <property type="entry name" value="E3_ubiq-ligase_RNF220-like"/>
</dbReference>
<feature type="region of interest" description="Disordered" evidence="2">
    <location>
        <begin position="1"/>
        <end position="22"/>
    </location>
</feature>
<dbReference type="SUPFAM" id="SSF57850">
    <property type="entry name" value="RING/U-box"/>
    <property type="match status" value="1"/>
</dbReference>
<gene>
    <name evidence="4" type="ORF">DFH94DRAFT_674307</name>
</gene>
<name>A0A9P5JY50_9AGAM</name>
<dbReference type="PANTHER" id="PTHR13459:SF1">
    <property type="entry name" value="E3 UBIQUITIN-PROTEIN LIGASE RNF220 ISOFORM X1"/>
    <property type="match status" value="1"/>
</dbReference>
<sequence>MLASRSKRFLPDIADGPAPEHDAQEYSSIVASTSAIVASPCTKRPKRAETRECPICGDPIPLRLLGQHYTLESSRVQSILDHIGDLEGFSDPHASAHAPSMPRRRAAPYPRDTSAIFASRLAKTIGSIKRRRKARHMALRDVTRDEDDLPVVGKGKGRATTTAEQCPVCLQDVDGDPDVIAAHVDACLAHAELHRPASSMSTDVNGDAPLDIDIDGYGSEGDNDMWEESESPDGVRRLRLRAGARNGAVALGFAVGDRAVDDVDGEIDVEGDDLCAFGATQFTEADVLAEPCDSELSRSDTGRRAAEVEVDLAIERARHGKDSQALITALESKVQLLMSASVEGPALGCRICLEVYTEPTVSIGCWHTCCSACWLRCLNATGVCPICKRITVRSDLRRVYL</sequence>
<dbReference type="Proteomes" id="UP000759537">
    <property type="component" value="Unassembled WGS sequence"/>
</dbReference>
<dbReference type="PANTHER" id="PTHR13459">
    <property type="entry name" value="E3 UBIQUITIN-PROTEIN LIGASE RNF220 ISOFORM X1"/>
    <property type="match status" value="1"/>
</dbReference>
<reference evidence="4" key="2">
    <citation type="journal article" date="2020" name="Nat. Commun.">
        <title>Large-scale genome sequencing of mycorrhizal fungi provides insights into the early evolution of symbiotic traits.</title>
        <authorList>
            <person name="Miyauchi S."/>
            <person name="Kiss E."/>
            <person name="Kuo A."/>
            <person name="Drula E."/>
            <person name="Kohler A."/>
            <person name="Sanchez-Garcia M."/>
            <person name="Morin E."/>
            <person name="Andreopoulos B."/>
            <person name="Barry K.W."/>
            <person name="Bonito G."/>
            <person name="Buee M."/>
            <person name="Carver A."/>
            <person name="Chen C."/>
            <person name="Cichocki N."/>
            <person name="Clum A."/>
            <person name="Culley D."/>
            <person name="Crous P.W."/>
            <person name="Fauchery L."/>
            <person name="Girlanda M."/>
            <person name="Hayes R.D."/>
            <person name="Keri Z."/>
            <person name="LaButti K."/>
            <person name="Lipzen A."/>
            <person name="Lombard V."/>
            <person name="Magnuson J."/>
            <person name="Maillard F."/>
            <person name="Murat C."/>
            <person name="Nolan M."/>
            <person name="Ohm R.A."/>
            <person name="Pangilinan J."/>
            <person name="Pereira M.F."/>
            <person name="Perotto S."/>
            <person name="Peter M."/>
            <person name="Pfister S."/>
            <person name="Riley R."/>
            <person name="Sitrit Y."/>
            <person name="Stielow J.B."/>
            <person name="Szollosi G."/>
            <person name="Zifcakova L."/>
            <person name="Stursova M."/>
            <person name="Spatafora J.W."/>
            <person name="Tedersoo L."/>
            <person name="Vaario L.M."/>
            <person name="Yamada A."/>
            <person name="Yan M."/>
            <person name="Wang P."/>
            <person name="Xu J."/>
            <person name="Bruns T."/>
            <person name="Baldrian P."/>
            <person name="Vilgalys R."/>
            <person name="Dunand C."/>
            <person name="Henrissat B."/>
            <person name="Grigoriev I.V."/>
            <person name="Hibbett D."/>
            <person name="Nagy L.G."/>
            <person name="Martin F.M."/>
        </authorList>
    </citation>
    <scope>NUCLEOTIDE SEQUENCE</scope>
    <source>
        <strain evidence="4">Prilba</strain>
    </source>
</reference>
<evidence type="ECO:0000256" key="1">
    <source>
        <dbReference type="PROSITE-ProRule" id="PRU00175"/>
    </source>
</evidence>
<dbReference type="AlphaFoldDB" id="A0A9P5JY50"/>
<dbReference type="Pfam" id="PF13923">
    <property type="entry name" value="zf-C3HC4_2"/>
    <property type="match status" value="1"/>
</dbReference>
<dbReference type="EMBL" id="WHVB01000023">
    <property type="protein sequence ID" value="KAF8471330.1"/>
    <property type="molecule type" value="Genomic_DNA"/>
</dbReference>
<dbReference type="GO" id="GO:0008270">
    <property type="term" value="F:zinc ion binding"/>
    <property type="evidence" value="ECO:0007669"/>
    <property type="project" value="UniProtKB-KW"/>
</dbReference>
<organism evidence="4 5">
    <name type="scientific">Russula ochroleuca</name>
    <dbReference type="NCBI Taxonomy" id="152965"/>
    <lineage>
        <taxon>Eukaryota</taxon>
        <taxon>Fungi</taxon>
        <taxon>Dikarya</taxon>
        <taxon>Basidiomycota</taxon>
        <taxon>Agaricomycotina</taxon>
        <taxon>Agaricomycetes</taxon>
        <taxon>Russulales</taxon>
        <taxon>Russulaceae</taxon>
        <taxon>Russula</taxon>
    </lineage>
</organism>
<dbReference type="Gene3D" id="3.30.40.10">
    <property type="entry name" value="Zinc/RING finger domain, C3HC4 (zinc finger)"/>
    <property type="match status" value="1"/>
</dbReference>
<evidence type="ECO:0000313" key="4">
    <source>
        <dbReference type="EMBL" id="KAF8471330.1"/>
    </source>
</evidence>
<keyword evidence="1" id="KW-0863">Zinc-finger</keyword>
<dbReference type="InterPro" id="IPR013083">
    <property type="entry name" value="Znf_RING/FYVE/PHD"/>
</dbReference>
<keyword evidence="5" id="KW-1185">Reference proteome</keyword>
<evidence type="ECO:0000259" key="3">
    <source>
        <dbReference type="PROSITE" id="PS50089"/>
    </source>
</evidence>
<dbReference type="PROSITE" id="PS50089">
    <property type="entry name" value="ZF_RING_2"/>
    <property type="match status" value="1"/>
</dbReference>
<dbReference type="GO" id="GO:0016567">
    <property type="term" value="P:protein ubiquitination"/>
    <property type="evidence" value="ECO:0007669"/>
    <property type="project" value="TreeGrafter"/>
</dbReference>
<dbReference type="InterPro" id="IPR031824">
    <property type="entry name" value="RNF220_mid"/>
</dbReference>